<gene>
    <name evidence="1" type="ORF">SXIM_02070</name>
</gene>
<keyword evidence="2" id="KW-1185">Reference proteome</keyword>
<accession>A0A0F7CMQ9</accession>
<sequence>MEITSCNRTRPTASGTGCRPMLTLDDIHHLANTAGVTIPAEIKTAS</sequence>
<dbReference type="AlphaFoldDB" id="A0A0F7CMQ9"/>
<dbReference type="PATRIC" id="fig|408015.6.peg.228"/>
<reference evidence="1" key="1">
    <citation type="submission" date="2019-08" db="EMBL/GenBank/DDBJ databases">
        <title>Complete genome sequence of a mangrove-derived Streptomyces xiamenensis.</title>
        <authorList>
            <person name="Xu J."/>
        </authorList>
    </citation>
    <scope>NUCLEOTIDE SEQUENCE</scope>
    <source>
        <strain evidence="1">318</strain>
    </source>
</reference>
<name>A0A0F7CMQ9_9ACTN</name>
<dbReference type="HOGENOM" id="CLU_3189811_0_0_11"/>
<dbReference type="EMBL" id="CP009922">
    <property type="protein sequence ID" value="AKG41591.1"/>
    <property type="molecule type" value="Genomic_DNA"/>
</dbReference>
<proteinExistence type="predicted"/>
<organism evidence="1 2">
    <name type="scientific">Streptomyces xiamenensis</name>
    <dbReference type="NCBI Taxonomy" id="408015"/>
    <lineage>
        <taxon>Bacteria</taxon>
        <taxon>Bacillati</taxon>
        <taxon>Actinomycetota</taxon>
        <taxon>Actinomycetes</taxon>
        <taxon>Kitasatosporales</taxon>
        <taxon>Streptomycetaceae</taxon>
        <taxon>Streptomyces</taxon>
    </lineage>
</organism>
<dbReference type="Proteomes" id="UP000034034">
    <property type="component" value="Chromosome"/>
</dbReference>
<evidence type="ECO:0000313" key="2">
    <source>
        <dbReference type="Proteomes" id="UP000034034"/>
    </source>
</evidence>
<dbReference type="KEGG" id="sxi:SXIM_02070"/>
<protein>
    <submittedName>
        <fullName evidence="1">Uncharacterized protein</fullName>
    </submittedName>
</protein>
<evidence type="ECO:0000313" key="1">
    <source>
        <dbReference type="EMBL" id="AKG41591.1"/>
    </source>
</evidence>